<reference evidence="8 9" key="1">
    <citation type="submission" date="2017-09" db="EMBL/GenBank/DDBJ databases">
        <title>Depth-based differentiation of microbial function through sediment-hosted aquifers and enrichment of novel symbionts in the deep terrestrial subsurface.</title>
        <authorList>
            <person name="Probst A.J."/>
            <person name="Ladd B."/>
            <person name="Jarett J.K."/>
            <person name="Geller-Mcgrath D.E."/>
            <person name="Sieber C.M."/>
            <person name="Emerson J.B."/>
            <person name="Anantharaman K."/>
            <person name="Thomas B.C."/>
            <person name="Malmstrom R."/>
            <person name="Stieglmeier M."/>
            <person name="Klingl A."/>
            <person name="Woyke T."/>
            <person name="Ryan C.M."/>
            <person name="Banfield J.F."/>
        </authorList>
    </citation>
    <scope>NUCLEOTIDE SEQUENCE [LARGE SCALE GENOMIC DNA]</scope>
    <source>
        <strain evidence="8">CG11_big_fil_rev_8_21_14_0_20_36_8</strain>
    </source>
</reference>
<keyword evidence="2" id="KW-1277">Toxin-antitoxin system</keyword>
<keyword evidence="4" id="KW-0255">Endonuclease</keyword>
<dbReference type="AlphaFoldDB" id="A0A2M6IU14"/>
<dbReference type="PANTHER" id="PTHR34873">
    <property type="entry name" value="SSR1766 PROTEIN"/>
    <property type="match status" value="1"/>
</dbReference>
<dbReference type="EMBL" id="PCVM01000071">
    <property type="protein sequence ID" value="PIQ73337.1"/>
    <property type="molecule type" value="Genomic_DNA"/>
</dbReference>
<comment type="similarity">
    <text evidence="1">Belongs to the HicA mRNA interferase family.</text>
</comment>
<name>A0A2M6IU14_9BACT</name>
<evidence type="ECO:0000256" key="7">
    <source>
        <dbReference type="ARBA" id="ARBA00023016"/>
    </source>
</evidence>
<dbReference type="Pfam" id="PF07927">
    <property type="entry name" value="HicA_toxin"/>
    <property type="match status" value="1"/>
</dbReference>
<evidence type="ECO:0000256" key="1">
    <source>
        <dbReference type="ARBA" id="ARBA00006620"/>
    </source>
</evidence>
<sequence length="72" mass="8084">MLKLPILTSRQVVKILKKKGFEPVRQTGSHLTFNNRLTRKITVVPIHSDDIAKGKMKSIIKQAGLSIGDFIK</sequence>
<dbReference type="GO" id="GO:0016787">
    <property type="term" value="F:hydrolase activity"/>
    <property type="evidence" value="ECO:0007669"/>
    <property type="project" value="UniProtKB-KW"/>
</dbReference>
<keyword evidence="7" id="KW-0346">Stress response</keyword>
<accession>A0A2M6IU14</accession>
<keyword evidence="3" id="KW-0540">Nuclease</keyword>
<dbReference type="InterPro" id="IPR038570">
    <property type="entry name" value="HicA_sf"/>
</dbReference>
<dbReference type="PANTHER" id="PTHR34873:SF3">
    <property type="entry name" value="ADDICTION MODULE TOXIN, HICA FAMILY"/>
    <property type="match status" value="1"/>
</dbReference>
<organism evidence="8 9">
    <name type="scientific">Candidatus Roizmanbacteria bacterium CG11_big_fil_rev_8_21_14_0_20_36_8</name>
    <dbReference type="NCBI Taxonomy" id="1974856"/>
    <lineage>
        <taxon>Bacteria</taxon>
        <taxon>Candidatus Roizmaniibacteriota</taxon>
    </lineage>
</organism>
<keyword evidence="5" id="KW-0378">Hydrolase</keyword>
<protein>
    <submittedName>
        <fullName evidence="8">Toxin HicA</fullName>
    </submittedName>
</protein>
<evidence type="ECO:0000256" key="5">
    <source>
        <dbReference type="ARBA" id="ARBA00022801"/>
    </source>
</evidence>
<keyword evidence="6" id="KW-0694">RNA-binding</keyword>
<evidence type="ECO:0000256" key="3">
    <source>
        <dbReference type="ARBA" id="ARBA00022722"/>
    </source>
</evidence>
<evidence type="ECO:0000256" key="6">
    <source>
        <dbReference type="ARBA" id="ARBA00022884"/>
    </source>
</evidence>
<evidence type="ECO:0000256" key="2">
    <source>
        <dbReference type="ARBA" id="ARBA00022649"/>
    </source>
</evidence>
<dbReference type="Proteomes" id="UP000231056">
    <property type="component" value="Unassembled WGS sequence"/>
</dbReference>
<evidence type="ECO:0000313" key="8">
    <source>
        <dbReference type="EMBL" id="PIQ73337.1"/>
    </source>
</evidence>
<evidence type="ECO:0000313" key="9">
    <source>
        <dbReference type="Proteomes" id="UP000231056"/>
    </source>
</evidence>
<proteinExistence type="inferred from homology"/>
<dbReference type="Gene3D" id="3.30.920.30">
    <property type="entry name" value="Hypothetical protein"/>
    <property type="match status" value="1"/>
</dbReference>
<evidence type="ECO:0000256" key="4">
    <source>
        <dbReference type="ARBA" id="ARBA00022759"/>
    </source>
</evidence>
<gene>
    <name evidence="8" type="ORF">COV58_03070</name>
</gene>
<dbReference type="GO" id="GO:0003729">
    <property type="term" value="F:mRNA binding"/>
    <property type="evidence" value="ECO:0007669"/>
    <property type="project" value="InterPro"/>
</dbReference>
<dbReference type="SUPFAM" id="SSF54786">
    <property type="entry name" value="YcfA/nrd intein domain"/>
    <property type="match status" value="1"/>
</dbReference>
<comment type="caution">
    <text evidence="8">The sequence shown here is derived from an EMBL/GenBank/DDBJ whole genome shotgun (WGS) entry which is preliminary data.</text>
</comment>
<dbReference type="InterPro" id="IPR012933">
    <property type="entry name" value="HicA_mRNA_interferase"/>
</dbReference>
<dbReference type="GO" id="GO:0004519">
    <property type="term" value="F:endonuclease activity"/>
    <property type="evidence" value="ECO:0007669"/>
    <property type="project" value="UniProtKB-KW"/>
</dbReference>